<name>A0A9X1SYA7_9ACTN</name>
<gene>
    <name evidence="1" type="ORF">LR394_35170</name>
</gene>
<evidence type="ECO:0000313" key="2">
    <source>
        <dbReference type="Proteomes" id="UP001138997"/>
    </source>
</evidence>
<evidence type="ECO:0000313" key="1">
    <source>
        <dbReference type="EMBL" id="MCD5316150.1"/>
    </source>
</evidence>
<dbReference type="EMBL" id="JAJOMB010000027">
    <property type="protein sequence ID" value="MCD5316150.1"/>
    <property type="molecule type" value="Genomic_DNA"/>
</dbReference>
<protein>
    <submittedName>
        <fullName evidence="1">DUF4192 domain-containing protein</fullName>
    </submittedName>
</protein>
<dbReference type="AlphaFoldDB" id="A0A9X1SYA7"/>
<keyword evidence="2" id="KW-1185">Reference proteome</keyword>
<accession>A0A9X1SYA7</accession>
<organism evidence="1 2">
    <name type="scientific">Kineosporia babensis</name>
    <dbReference type="NCBI Taxonomy" id="499548"/>
    <lineage>
        <taxon>Bacteria</taxon>
        <taxon>Bacillati</taxon>
        <taxon>Actinomycetota</taxon>
        <taxon>Actinomycetes</taxon>
        <taxon>Kineosporiales</taxon>
        <taxon>Kineosporiaceae</taxon>
        <taxon>Kineosporia</taxon>
    </lineage>
</organism>
<dbReference type="Proteomes" id="UP001138997">
    <property type="component" value="Unassembled WGS sequence"/>
</dbReference>
<proteinExistence type="predicted"/>
<reference evidence="1" key="1">
    <citation type="submission" date="2021-11" db="EMBL/GenBank/DDBJ databases">
        <title>Streptomyces corallinus and Kineosporia corallina sp. nov., two new coral-derived marine actinobacteria.</title>
        <authorList>
            <person name="Buangrab K."/>
            <person name="Sutthacheep M."/>
            <person name="Yeemin T."/>
            <person name="Harunari E."/>
            <person name="Igarashi Y."/>
            <person name="Sripreechasak P."/>
            <person name="Kanchanasin P."/>
            <person name="Tanasupawat S."/>
            <person name="Phongsopitanun W."/>
        </authorList>
    </citation>
    <scope>NUCLEOTIDE SEQUENCE</scope>
    <source>
        <strain evidence="1">JCM 31032</strain>
    </source>
</reference>
<comment type="caution">
    <text evidence="1">The sequence shown here is derived from an EMBL/GenBank/DDBJ whole genome shotgun (WGS) entry which is preliminary data.</text>
</comment>
<dbReference type="Pfam" id="PF13830">
    <property type="entry name" value="DUF4192"/>
    <property type="match status" value="1"/>
</dbReference>
<dbReference type="RefSeq" id="WP_231449002.1">
    <property type="nucleotide sequence ID" value="NZ_JAJOMB010000027.1"/>
</dbReference>
<sequence length="310" mass="33261">MTHALPLILGIEHLSDDLVLLATKRGANVLTARTDLSALSERLVWLSVQHALIKAGAEQVHVVAYPAGPVTDQVLKDLHAHLMHLAEKTPAGLELGWVITGANGRCWLHDVAGSAPAGPGTAVREEPQTALALKVARGVPAASRADIDAATRPLPPTILAKVSAAIEALPADMFPAQARTDVLRALERRRERPLAWTASEAASVLEGLRDVSVRDEMVLLSDEVHTTWTWSTLLPYAPLRWVAPVATLAAFSAYQHGHSILARSALNRALHADGGYPLARFLMQALDVALSPEDIRVNILRPAAGRLQQP</sequence>
<dbReference type="InterPro" id="IPR025447">
    <property type="entry name" value="DUF4192"/>
</dbReference>